<evidence type="ECO:0000313" key="1">
    <source>
        <dbReference type="EMBL" id="MFC6767054.1"/>
    </source>
</evidence>
<dbReference type="RefSeq" id="WP_273739985.1">
    <property type="nucleotide sequence ID" value="NZ_JAQIVI010000318.1"/>
</dbReference>
<dbReference type="EMBL" id="JBHSWV010000318">
    <property type="protein sequence ID" value="MFC6767054.1"/>
    <property type="molecule type" value="Genomic_DNA"/>
</dbReference>
<sequence>MTVQIGAVLMLAIIFAALALYQVNAVPAENGAVESEHNQRVHGELQDLRNAVRNVGTGGGTRSVSVTLGTSYPTRIFLTNSPDPTGTLETTDWANVTIETRPTRGRPTTRTATRPI</sequence>
<proteinExistence type="predicted"/>
<evidence type="ECO:0000313" key="2">
    <source>
        <dbReference type="Proteomes" id="UP001596383"/>
    </source>
</evidence>
<keyword evidence="2" id="KW-1185">Reference proteome</keyword>
<dbReference type="AlphaFoldDB" id="A0ABD5SR60"/>
<name>A0ABD5SR60_9EURY</name>
<comment type="caution">
    <text evidence="1">The sequence shown here is derived from an EMBL/GenBank/DDBJ whole genome shotgun (WGS) entry which is preliminary data.</text>
</comment>
<gene>
    <name evidence="1" type="ORF">ACFQE6_19355</name>
</gene>
<reference evidence="1 2" key="1">
    <citation type="journal article" date="2019" name="Int. J. Syst. Evol. Microbiol.">
        <title>The Global Catalogue of Microorganisms (GCM) 10K type strain sequencing project: providing services to taxonomists for standard genome sequencing and annotation.</title>
        <authorList>
            <consortium name="The Broad Institute Genomics Platform"/>
            <consortium name="The Broad Institute Genome Sequencing Center for Infectious Disease"/>
            <person name="Wu L."/>
            <person name="Ma J."/>
        </authorList>
    </citation>
    <scope>NUCLEOTIDE SEQUENCE [LARGE SCALE GENOMIC DNA]</scope>
    <source>
        <strain evidence="1 2">LMG 29247</strain>
    </source>
</reference>
<organism evidence="1 2">
    <name type="scientific">Natrinema soli</name>
    <dbReference type="NCBI Taxonomy" id="1930624"/>
    <lineage>
        <taxon>Archaea</taxon>
        <taxon>Methanobacteriati</taxon>
        <taxon>Methanobacteriota</taxon>
        <taxon>Stenosarchaea group</taxon>
        <taxon>Halobacteria</taxon>
        <taxon>Halobacteriales</taxon>
        <taxon>Natrialbaceae</taxon>
        <taxon>Natrinema</taxon>
    </lineage>
</organism>
<accession>A0ABD5SR60</accession>
<protein>
    <submittedName>
        <fullName evidence="1">Uncharacterized protein</fullName>
    </submittedName>
</protein>
<dbReference type="Proteomes" id="UP001596383">
    <property type="component" value="Unassembled WGS sequence"/>
</dbReference>